<feature type="signal peptide" evidence="1">
    <location>
        <begin position="1"/>
        <end position="26"/>
    </location>
</feature>
<dbReference type="AlphaFoldDB" id="A0A137PEL3"/>
<dbReference type="Proteomes" id="UP000070444">
    <property type="component" value="Unassembled WGS sequence"/>
</dbReference>
<name>A0A137PEL3_CONC2</name>
<evidence type="ECO:0000256" key="1">
    <source>
        <dbReference type="SAM" id="SignalP"/>
    </source>
</evidence>
<organism evidence="2 3">
    <name type="scientific">Conidiobolus coronatus (strain ATCC 28846 / CBS 209.66 / NRRL 28638)</name>
    <name type="common">Delacroixia coronata</name>
    <dbReference type="NCBI Taxonomy" id="796925"/>
    <lineage>
        <taxon>Eukaryota</taxon>
        <taxon>Fungi</taxon>
        <taxon>Fungi incertae sedis</taxon>
        <taxon>Zoopagomycota</taxon>
        <taxon>Entomophthoromycotina</taxon>
        <taxon>Entomophthoromycetes</taxon>
        <taxon>Entomophthorales</taxon>
        <taxon>Ancylistaceae</taxon>
        <taxon>Conidiobolus</taxon>
    </lineage>
</organism>
<keyword evidence="3" id="KW-1185">Reference proteome</keyword>
<sequence length="87" mass="9806">MNSTYKSTSVFAFIFLTIFFFSPVLAQNNQVAPQNQFSDKLAEFIANTENFTPIFNFFIKWIWPPLAKIGQAILSVIFPGVVSPPTV</sequence>
<evidence type="ECO:0000313" key="3">
    <source>
        <dbReference type="Proteomes" id="UP000070444"/>
    </source>
</evidence>
<proteinExistence type="predicted"/>
<gene>
    <name evidence="2" type="ORF">CONCODRAFT_3680</name>
</gene>
<accession>A0A137PEL3</accession>
<dbReference type="EMBL" id="KQ964437">
    <property type="protein sequence ID" value="KXN73438.1"/>
    <property type="molecule type" value="Genomic_DNA"/>
</dbReference>
<keyword evidence="1" id="KW-0732">Signal</keyword>
<evidence type="ECO:0000313" key="2">
    <source>
        <dbReference type="EMBL" id="KXN73438.1"/>
    </source>
</evidence>
<reference evidence="2 3" key="1">
    <citation type="journal article" date="2015" name="Genome Biol. Evol.">
        <title>Phylogenomic analyses indicate that early fungi evolved digesting cell walls of algal ancestors of land plants.</title>
        <authorList>
            <person name="Chang Y."/>
            <person name="Wang S."/>
            <person name="Sekimoto S."/>
            <person name="Aerts A.L."/>
            <person name="Choi C."/>
            <person name="Clum A."/>
            <person name="LaButti K.M."/>
            <person name="Lindquist E.A."/>
            <person name="Yee Ngan C."/>
            <person name="Ohm R.A."/>
            <person name="Salamov A.A."/>
            <person name="Grigoriev I.V."/>
            <person name="Spatafora J.W."/>
            <person name="Berbee M.L."/>
        </authorList>
    </citation>
    <scope>NUCLEOTIDE SEQUENCE [LARGE SCALE GENOMIC DNA]</scope>
    <source>
        <strain evidence="2 3">NRRL 28638</strain>
    </source>
</reference>
<protein>
    <submittedName>
        <fullName evidence="2">Uncharacterized protein</fullName>
    </submittedName>
</protein>
<feature type="chain" id="PRO_5007294758" evidence="1">
    <location>
        <begin position="27"/>
        <end position="87"/>
    </location>
</feature>